<comment type="caution">
    <text evidence="1">The sequence shown here is derived from an EMBL/GenBank/DDBJ whole genome shotgun (WGS) entry which is preliminary data.</text>
</comment>
<sequence length="319" mass="35142">MREEVIDRKGDIVITVIPPAIPPLYILEPTTTNPRCFKVSSKTLTLGSKYFQTMLNPRWSEGNELRETGTLKLWLHDTGPDTFAILLNLLHSRFRHIGTLSTIDQLTTLAVQVDYFQCDTISAALSQRLIQCLDQSRTTVVTTADARWVLVAWMLADSKLFSKVTRAIQRQIQGEFDSLRLPIPPTVQAAINKGRSNAIADILSALSARLQRLQSGPILCGFMCHSFKLGAFIRQLTDAGIYPGDFAPGEDQYDGLSVDGVLDALGQIKDYTCVGRDERGRLTSLGGRCSGSWGSGLSELQSVHTGRPGGLVLKKYRTS</sequence>
<evidence type="ECO:0008006" key="3">
    <source>
        <dbReference type="Google" id="ProtNLM"/>
    </source>
</evidence>
<reference evidence="1 2" key="1">
    <citation type="submission" date="2016-12" db="EMBL/GenBank/DDBJ databases">
        <title>The genomes of Aspergillus section Nigri reveals drivers in fungal speciation.</title>
        <authorList>
            <consortium name="DOE Joint Genome Institute"/>
            <person name="Vesth T.C."/>
            <person name="Nybo J."/>
            <person name="Theobald S."/>
            <person name="Brandl J."/>
            <person name="Frisvad J.C."/>
            <person name="Nielsen K.F."/>
            <person name="Lyhne E.K."/>
            <person name="Kogle M.E."/>
            <person name="Kuo A."/>
            <person name="Riley R."/>
            <person name="Clum A."/>
            <person name="Nolan M."/>
            <person name="Lipzen A."/>
            <person name="Salamov A."/>
            <person name="Henrissat B."/>
            <person name="Wiebenga A."/>
            <person name="De Vries R.P."/>
            <person name="Grigoriev I.V."/>
            <person name="Mortensen U.H."/>
            <person name="Andersen M.R."/>
            <person name="Baker S.E."/>
        </authorList>
    </citation>
    <scope>NUCLEOTIDE SEQUENCE [LARGE SCALE GENOMIC DNA]</scope>
    <source>
        <strain evidence="1 2">IBT 23096</strain>
    </source>
</reference>
<dbReference type="Proteomes" id="UP000234275">
    <property type="component" value="Unassembled WGS sequence"/>
</dbReference>
<dbReference type="STRING" id="1392250.A0A2I2FVX5"/>
<keyword evidence="2" id="KW-1185">Reference proteome</keyword>
<dbReference type="GeneID" id="36557673"/>
<dbReference type="OrthoDB" id="4499950at2759"/>
<name>A0A2I2FVX5_9EURO</name>
<organism evidence="1 2">
    <name type="scientific">Aspergillus steynii IBT 23096</name>
    <dbReference type="NCBI Taxonomy" id="1392250"/>
    <lineage>
        <taxon>Eukaryota</taxon>
        <taxon>Fungi</taxon>
        <taxon>Dikarya</taxon>
        <taxon>Ascomycota</taxon>
        <taxon>Pezizomycotina</taxon>
        <taxon>Eurotiomycetes</taxon>
        <taxon>Eurotiomycetidae</taxon>
        <taxon>Eurotiales</taxon>
        <taxon>Aspergillaceae</taxon>
        <taxon>Aspergillus</taxon>
        <taxon>Aspergillus subgen. Circumdati</taxon>
    </lineage>
</organism>
<evidence type="ECO:0000313" key="1">
    <source>
        <dbReference type="EMBL" id="PLB44781.1"/>
    </source>
</evidence>
<dbReference type="RefSeq" id="XP_024700083.1">
    <property type="nucleotide sequence ID" value="XM_024849974.1"/>
</dbReference>
<dbReference type="InterPro" id="IPR011333">
    <property type="entry name" value="SKP1/BTB/POZ_sf"/>
</dbReference>
<evidence type="ECO:0000313" key="2">
    <source>
        <dbReference type="Proteomes" id="UP000234275"/>
    </source>
</evidence>
<gene>
    <name evidence="1" type="ORF">P170DRAFT_440023</name>
</gene>
<dbReference type="EMBL" id="MSFO01000008">
    <property type="protein sequence ID" value="PLB44781.1"/>
    <property type="molecule type" value="Genomic_DNA"/>
</dbReference>
<dbReference type="Gene3D" id="3.30.710.10">
    <property type="entry name" value="Potassium Channel Kv1.1, Chain A"/>
    <property type="match status" value="1"/>
</dbReference>
<proteinExistence type="predicted"/>
<protein>
    <recommendedName>
        <fullName evidence="3">BTB domain-containing protein</fullName>
    </recommendedName>
</protein>
<dbReference type="VEuPathDB" id="FungiDB:P170DRAFT_440023"/>
<accession>A0A2I2FVX5</accession>
<dbReference type="AlphaFoldDB" id="A0A2I2FVX5"/>
<dbReference type="SUPFAM" id="SSF54695">
    <property type="entry name" value="POZ domain"/>
    <property type="match status" value="1"/>
</dbReference>